<evidence type="ECO:0000313" key="2">
    <source>
        <dbReference type="EMBL" id="JAH96397.1"/>
    </source>
</evidence>
<feature type="compositionally biased region" description="Low complexity" evidence="1">
    <location>
        <begin position="12"/>
        <end position="21"/>
    </location>
</feature>
<sequence length="38" mass="4243">MGQNIPSELPGSLSRRGSTTSSWGLYSWSYLRKTPGQR</sequence>
<organism evidence="2">
    <name type="scientific">Anguilla anguilla</name>
    <name type="common">European freshwater eel</name>
    <name type="synonym">Muraena anguilla</name>
    <dbReference type="NCBI Taxonomy" id="7936"/>
    <lineage>
        <taxon>Eukaryota</taxon>
        <taxon>Metazoa</taxon>
        <taxon>Chordata</taxon>
        <taxon>Craniata</taxon>
        <taxon>Vertebrata</taxon>
        <taxon>Euteleostomi</taxon>
        <taxon>Actinopterygii</taxon>
        <taxon>Neopterygii</taxon>
        <taxon>Teleostei</taxon>
        <taxon>Anguilliformes</taxon>
        <taxon>Anguillidae</taxon>
        <taxon>Anguilla</taxon>
    </lineage>
</organism>
<accession>A0A0E9X0Z8</accession>
<protein>
    <submittedName>
        <fullName evidence="2">Uncharacterized protein</fullName>
    </submittedName>
</protein>
<evidence type="ECO:0000256" key="1">
    <source>
        <dbReference type="SAM" id="MobiDB-lite"/>
    </source>
</evidence>
<dbReference type="EMBL" id="GBXM01012180">
    <property type="protein sequence ID" value="JAH96397.1"/>
    <property type="molecule type" value="Transcribed_RNA"/>
</dbReference>
<name>A0A0E9X0Z8_ANGAN</name>
<reference evidence="2" key="2">
    <citation type="journal article" date="2015" name="Fish Shellfish Immunol.">
        <title>Early steps in the European eel (Anguilla anguilla)-Vibrio vulnificus interaction in the gills: Role of the RtxA13 toxin.</title>
        <authorList>
            <person name="Callol A."/>
            <person name="Pajuelo D."/>
            <person name="Ebbesson L."/>
            <person name="Teles M."/>
            <person name="MacKenzie S."/>
            <person name="Amaro C."/>
        </authorList>
    </citation>
    <scope>NUCLEOTIDE SEQUENCE</scope>
</reference>
<feature type="region of interest" description="Disordered" evidence="1">
    <location>
        <begin position="1"/>
        <end position="21"/>
    </location>
</feature>
<proteinExistence type="predicted"/>
<dbReference type="AlphaFoldDB" id="A0A0E9X0Z8"/>
<reference evidence="2" key="1">
    <citation type="submission" date="2014-11" db="EMBL/GenBank/DDBJ databases">
        <authorList>
            <person name="Amaro Gonzalez C."/>
        </authorList>
    </citation>
    <scope>NUCLEOTIDE SEQUENCE</scope>
</reference>